<dbReference type="PATRIC" id="fig|358396.7.peg.374"/>
<dbReference type="KEGG" id="hlc:CHINAEXTREME07710"/>
<keyword evidence="3" id="KW-1185">Reference proteome</keyword>
<dbReference type="eggNOG" id="arCOG04012">
    <property type="taxonomic scope" value="Archaea"/>
</dbReference>
<reference evidence="1 4" key="1">
    <citation type="journal article" date="2011" name="J. Bacteriol.">
        <title>Genome sequence of Halobiforma lacisalsi AJ5, an extremely halophilic archaeon which harbors a bop gene.</title>
        <authorList>
            <person name="Jiang X."/>
            <person name="Wang S."/>
            <person name="Cheng H."/>
            <person name="Huo Y."/>
            <person name="Zhang X."/>
            <person name="Zhu X."/>
            <person name="Han X."/>
            <person name="Ni P."/>
            <person name="Wu M."/>
        </authorList>
    </citation>
    <scope>NUCLEOTIDE SEQUENCE [LARGE SCALE GENOMIC DNA]</scope>
    <source>
        <strain evidence="1 4">AJ5</strain>
    </source>
</reference>
<evidence type="ECO:0000313" key="2">
    <source>
        <dbReference type="EMBL" id="EMA36946.1"/>
    </source>
</evidence>
<evidence type="ECO:0000313" key="1">
    <source>
        <dbReference type="EMBL" id="APW97664.1"/>
    </source>
</evidence>
<accession>M0LU21</accession>
<dbReference type="EMBL" id="CP019285">
    <property type="protein sequence ID" value="APW97664.1"/>
    <property type="molecule type" value="Genomic_DNA"/>
</dbReference>
<dbReference type="STRING" id="358396.CHINAEXTREME_07710"/>
<evidence type="ECO:0000313" key="3">
    <source>
        <dbReference type="Proteomes" id="UP000011555"/>
    </source>
</evidence>
<dbReference type="PANTHER" id="PTHR41247">
    <property type="entry name" value="HTH-TYPE TRANSCRIPTIONAL REPRESSOR YCNK"/>
    <property type="match status" value="1"/>
</dbReference>
<dbReference type="Pfam" id="PF05573">
    <property type="entry name" value="NosL"/>
    <property type="match status" value="1"/>
</dbReference>
<dbReference type="Proteomes" id="UP000011555">
    <property type="component" value="Unassembled WGS sequence"/>
</dbReference>
<dbReference type="SUPFAM" id="SSF160387">
    <property type="entry name" value="NosL/MerB-like"/>
    <property type="match status" value="1"/>
</dbReference>
<dbReference type="RefSeq" id="WP_007140126.1">
    <property type="nucleotide sequence ID" value="NZ_AOLZ01000013.1"/>
</dbReference>
<sequence length="201" mass="21236">MDEQTRDEGRPRDGVPRRAVLVGAAGVGIASLAGCLGGDGDAPDPITIEGEQTCDQCTMVIGQHPGPVGQAHYADAEAVVGEDRPAQFCSSLCTYTYTFERSEAGDDPEATYLTDYSSVEYSIDTADDIEEISNHLEAEAFAAVEDLSLVVDSEVQGAMGPSMIGFTDGDEAEEFRADHGGELYDHEDVTSELVMSLMGGG</sequence>
<reference evidence="1" key="3">
    <citation type="submission" date="2017-01" db="EMBL/GenBank/DDBJ databases">
        <authorList>
            <person name="Mah S.A."/>
            <person name="Swanson W.J."/>
            <person name="Moy G.W."/>
            <person name="Vacquier V.D."/>
        </authorList>
    </citation>
    <scope>NUCLEOTIDE SEQUENCE</scope>
    <source>
        <strain evidence="1">AJ5</strain>
    </source>
</reference>
<dbReference type="PROSITE" id="PS51257">
    <property type="entry name" value="PROKAR_LIPOPROTEIN"/>
    <property type="match status" value="1"/>
</dbReference>
<dbReference type="PANTHER" id="PTHR41247:SF1">
    <property type="entry name" value="HTH-TYPE TRANSCRIPTIONAL REPRESSOR YCNK"/>
    <property type="match status" value="1"/>
</dbReference>
<dbReference type="Gene3D" id="3.30.70.2050">
    <property type="match status" value="1"/>
</dbReference>
<protein>
    <submittedName>
        <fullName evidence="1">Nitrous oxide reductase accessory protein NosL</fullName>
    </submittedName>
    <submittedName>
        <fullName evidence="2">NosL family protein</fullName>
    </submittedName>
</protein>
<gene>
    <name evidence="2" type="ORF">C445_01851</name>
    <name evidence="1" type="ORF">CHINAEXTREME_07710</name>
</gene>
<dbReference type="EMBL" id="AOLZ01000013">
    <property type="protein sequence ID" value="EMA36946.1"/>
    <property type="molecule type" value="Genomic_DNA"/>
</dbReference>
<proteinExistence type="predicted"/>
<reference evidence="2 3" key="2">
    <citation type="journal article" date="2014" name="PLoS Genet.">
        <title>Phylogenetically driven sequencing of extremely halophilic archaea reveals strategies for static and dynamic osmo-response.</title>
        <authorList>
            <person name="Becker E.A."/>
            <person name="Seitzer P.M."/>
            <person name="Tritt A."/>
            <person name="Larsen D."/>
            <person name="Krusor M."/>
            <person name="Yao A.I."/>
            <person name="Wu D."/>
            <person name="Madern D."/>
            <person name="Eisen J.A."/>
            <person name="Darling A.E."/>
            <person name="Facciotti M.T."/>
        </authorList>
    </citation>
    <scope>NUCLEOTIDE SEQUENCE [LARGE SCALE GENOMIC DNA]</scope>
    <source>
        <strain evidence="2 3">AJ5</strain>
    </source>
</reference>
<dbReference type="Proteomes" id="UP000186547">
    <property type="component" value="Chromosome"/>
</dbReference>
<dbReference type="AlphaFoldDB" id="M0LU21"/>
<dbReference type="InterPro" id="IPR008719">
    <property type="entry name" value="N2O_reductase_NosL"/>
</dbReference>
<organism evidence="2 3">
    <name type="scientific">Natronobacterium lacisalsi AJ5</name>
    <dbReference type="NCBI Taxonomy" id="358396"/>
    <lineage>
        <taxon>Archaea</taxon>
        <taxon>Methanobacteriati</taxon>
        <taxon>Methanobacteriota</taxon>
        <taxon>Stenosarchaea group</taxon>
        <taxon>Halobacteria</taxon>
        <taxon>Halobacteriales</taxon>
        <taxon>Natrialbaceae</taxon>
        <taxon>Natronobacterium</taxon>
    </lineage>
</organism>
<dbReference type="GeneID" id="30921000"/>
<evidence type="ECO:0000313" key="4">
    <source>
        <dbReference type="Proteomes" id="UP000186547"/>
    </source>
</evidence>
<name>M0LU21_NATLA</name>